<dbReference type="InterPro" id="IPR003593">
    <property type="entry name" value="AAA+_ATPase"/>
</dbReference>
<keyword evidence="2" id="KW-0067">ATP-binding</keyword>
<dbReference type="PANTHER" id="PTHR16305">
    <property type="entry name" value="TESTICULAR SOLUBLE ADENYLYL CYCLASE"/>
    <property type="match status" value="1"/>
</dbReference>
<dbReference type="GO" id="GO:0005524">
    <property type="term" value="F:ATP binding"/>
    <property type="evidence" value="ECO:0007669"/>
    <property type="project" value="UniProtKB-KW"/>
</dbReference>
<reference evidence="4" key="1">
    <citation type="journal article" date="2017" name="J. Nat. Prod.">
        <title>Bi- and Tetracyclic Spirotetronates from the Coal Mine Fire Isolate Streptomyces sp. LC-6-2.</title>
        <authorList>
            <person name="Wang X."/>
            <person name="Elshahawi S.I."/>
            <person name="Cai W."/>
            <person name="Zhang Y."/>
            <person name="Ponomareva L.V."/>
            <person name="Chen X."/>
            <person name="Copley G.C."/>
            <person name="Hower J.C."/>
            <person name="Zhan C.G."/>
            <person name="Parkin S."/>
            <person name="Rohr J."/>
            <person name="Van Lanen S.G."/>
            <person name="Shaaban K.A."/>
            <person name="Thorson J.S."/>
        </authorList>
    </citation>
    <scope>NUCLEOTIDE SEQUENCE</scope>
    <source>
        <strain evidence="4">LC-6-2</strain>
    </source>
</reference>
<dbReference type="Gene3D" id="1.10.10.10">
    <property type="entry name" value="Winged helix-like DNA-binding domain superfamily/Winged helix DNA-binding domain"/>
    <property type="match status" value="1"/>
</dbReference>
<keyword evidence="1" id="KW-0547">Nucleotide-binding</keyword>
<dbReference type="InterPro" id="IPR036388">
    <property type="entry name" value="WH-like_DNA-bd_sf"/>
</dbReference>
<dbReference type="EMBL" id="KY432814">
    <property type="protein sequence ID" value="ARE67835.1"/>
    <property type="molecule type" value="Genomic_DNA"/>
</dbReference>
<name>A0A1V0QH43_9ACTN</name>
<dbReference type="SUPFAM" id="SSF52540">
    <property type="entry name" value="P-loop containing nucleoside triphosphate hydrolases"/>
    <property type="match status" value="1"/>
</dbReference>
<evidence type="ECO:0000313" key="4">
    <source>
        <dbReference type="EMBL" id="ARE67835.1"/>
    </source>
</evidence>
<dbReference type="InterPro" id="IPR041664">
    <property type="entry name" value="AAA_16"/>
</dbReference>
<dbReference type="AlphaFoldDB" id="A0A1V0QH43"/>
<dbReference type="PANTHER" id="PTHR16305:SF35">
    <property type="entry name" value="TRANSCRIPTIONAL ACTIVATOR DOMAIN"/>
    <property type="match status" value="1"/>
</dbReference>
<dbReference type="PROSITE" id="PS50043">
    <property type="entry name" value="HTH_LUXR_2"/>
    <property type="match status" value="1"/>
</dbReference>
<dbReference type="InterPro" id="IPR011990">
    <property type="entry name" value="TPR-like_helical_dom_sf"/>
</dbReference>
<evidence type="ECO:0000256" key="1">
    <source>
        <dbReference type="ARBA" id="ARBA00022741"/>
    </source>
</evidence>
<dbReference type="CDD" id="cd06170">
    <property type="entry name" value="LuxR_C_like"/>
    <property type="match status" value="1"/>
</dbReference>
<dbReference type="InterPro" id="IPR000792">
    <property type="entry name" value="Tscrpt_reg_LuxR_C"/>
</dbReference>
<proteinExistence type="predicted"/>
<dbReference type="SUPFAM" id="SSF48452">
    <property type="entry name" value="TPR-like"/>
    <property type="match status" value="1"/>
</dbReference>
<dbReference type="Pfam" id="PF00196">
    <property type="entry name" value="GerE"/>
    <property type="match status" value="1"/>
</dbReference>
<organism evidence="4">
    <name type="scientific">Streptomyces sp. LC-6-2</name>
    <dbReference type="NCBI Taxonomy" id="1676287"/>
    <lineage>
        <taxon>Bacteria</taxon>
        <taxon>Bacillati</taxon>
        <taxon>Actinomycetota</taxon>
        <taxon>Actinomycetes</taxon>
        <taxon>Kitasatosporales</taxon>
        <taxon>Streptomycetaceae</taxon>
        <taxon>Streptomyces</taxon>
    </lineage>
</organism>
<protein>
    <submittedName>
        <fullName evidence="4">Transcription regulator</fullName>
    </submittedName>
</protein>
<dbReference type="InterPro" id="IPR027417">
    <property type="entry name" value="P-loop_NTPase"/>
</dbReference>
<feature type="domain" description="HTH luxR-type" evidence="3">
    <location>
        <begin position="880"/>
        <end position="945"/>
    </location>
</feature>
<dbReference type="PROSITE" id="PS00622">
    <property type="entry name" value="HTH_LUXR_1"/>
    <property type="match status" value="1"/>
</dbReference>
<dbReference type="SMART" id="SM00421">
    <property type="entry name" value="HTH_LUXR"/>
    <property type="match status" value="1"/>
</dbReference>
<dbReference type="SUPFAM" id="SSF46894">
    <property type="entry name" value="C-terminal effector domain of the bipartite response regulators"/>
    <property type="match status" value="1"/>
</dbReference>
<sequence>MVTALAPRYARTTVRRSELRTLTELVGPAAAGRAATVELTGDPGSGKTALLAALAAEARRAGRVVLRGLGGGTAGQQAPFWPFVEALGTLDGLGPAQRDTPADGAGTALPPAAGLLRRLAQPPEDPDTLAESGGGLTRGCQYFAELRRLLADCAAAAPRGLLLVLDDFHWADPCSVRLLETLIRRPVGTGLVTVVAHRPRQAPVGLRLAVRHGVELGTVDEIGLAPLTLDQSAELLGAAPDTPALRRLHTRSGGNPLYLTALAAADGDPDDLAHLDARRDLETRLLAECAPLTDDERLAAQAAAVLGDTFDVEAVAAVAPLRHGVACRTLGALRHRDLIRSAPGHGALTFRHALLRDFLYAETDACWRAAAHRRALDHLAERGAPPLDLAPHVVRSGTLATPEDRAVLTAAVKEALPAGRTAPAAQWTASALRLQRAALEQSGRRATASGPAATADTGPLGRELWLPVVRALAAEGDLPRLRALVREILAAHTRLPAAERAAVVAPLALILAACGLAEEAQALFTPLLAALRGTGPQEAALHVQSQLAWVLAGQLPPRAEVEVLARHTADAGPLTAGGALALRGLSAVFTGDLCAAEGNLDASAHILDGLDPEPPGGAGAEGPDAFAGYLLVLACAESAMGWYGPAQAHVERALAEARLRGDAQLLPTLLNVLAYVEYQAGRMSDALETAREARATALAAGRDHLVTLVDAITAAAWAWLGDTAPRRAPGRPEWTAAGVVPRASVIALLHAEAALAAGDGARALALLMPARDARRVPEPTPILAARVYELLAAACAATGADADEWAERAAAVAATVNVAEQRGHALLARGHALLARSLPDQAARCYDEAYGLLGETAAGMRARDLAHTALLAACAAAPSDADALAGLTLREREVAELAGQGLKTRDIAERLVVSPRTVDVHLTRIYSKLGVNTRAALARLMARAA</sequence>
<dbReference type="GO" id="GO:0006355">
    <property type="term" value="P:regulation of DNA-templated transcription"/>
    <property type="evidence" value="ECO:0007669"/>
    <property type="project" value="InterPro"/>
</dbReference>
<evidence type="ECO:0000256" key="2">
    <source>
        <dbReference type="ARBA" id="ARBA00022840"/>
    </source>
</evidence>
<dbReference type="InterPro" id="IPR016032">
    <property type="entry name" value="Sig_transdc_resp-reg_C-effctor"/>
</dbReference>
<dbReference type="GO" id="GO:0005737">
    <property type="term" value="C:cytoplasm"/>
    <property type="evidence" value="ECO:0007669"/>
    <property type="project" value="TreeGrafter"/>
</dbReference>
<dbReference type="Pfam" id="PF13191">
    <property type="entry name" value="AAA_16"/>
    <property type="match status" value="1"/>
</dbReference>
<dbReference type="PRINTS" id="PR00038">
    <property type="entry name" value="HTHLUXR"/>
</dbReference>
<dbReference type="GO" id="GO:0004016">
    <property type="term" value="F:adenylate cyclase activity"/>
    <property type="evidence" value="ECO:0007669"/>
    <property type="project" value="TreeGrafter"/>
</dbReference>
<accession>A0A1V0QH43</accession>
<dbReference type="SMART" id="SM00382">
    <property type="entry name" value="AAA"/>
    <property type="match status" value="1"/>
</dbReference>
<dbReference type="GO" id="GO:0003677">
    <property type="term" value="F:DNA binding"/>
    <property type="evidence" value="ECO:0007669"/>
    <property type="project" value="InterPro"/>
</dbReference>
<evidence type="ECO:0000259" key="3">
    <source>
        <dbReference type="PROSITE" id="PS50043"/>
    </source>
</evidence>